<dbReference type="EC" id="3.5.1.118" evidence="1"/>
<name>A0ABV3PD42_9ACTN</name>
<evidence type="ECO:0000259" key="2">
    <source>
        <dbReference type="PROSITE" id="PS51278"/>
    </source>
</evidence>
<evidence type="ECO:0000256" key="1">
    <source>
        <dbReference type="HAMAP-Rule" id="MF_02036"/>
    </source>
</evidence>
<comment type="pathway">
    <text evidence="1">Amino-acid biosynthesis; ergothioneine biosynthesis.</text>
</comment>
<evidence type="ECO:0000313" key="3">
    <source>
        <dbReference type="EMBL" id="MEW9267561.1"/>
    </source>
</evidence>
<gene>
    <name evidence="1 3" type="primary">egtC</name>
    <name evidence="3" type="ORF">AB1207_22705</name>
</gene>
<dbReference type="Proteomes" id="UP001555826">
    <property type="component" value="Unassembled WGS sequence"/>
</dbReference>
<dbReference type="NCBIfam" id="TIGR03442">
    <property type="entry name" value="ergothioneine biosynthesis protein EgtC"/>
    <property type="match status" value="1"/>
</dbReference>
<keyword evidence="1" id="KW-0378">Hydrolase</keyword>
<dbReference type="InterPro" id="IPR017808">
    <property type="entry name" value="EgtC"/>
</dbReference>
<dbReference type="PANTHER" id="PTHR43187">
    <property type="entry name" value="GLUTAMINE AMIDOTRANSFERASE DUG3-RELATED"/>
    <property type="match status" value="1"/>
</dbReference>
<reference evidence="3 4" key="1">
    <citation type="submission" date="2024-07" db="EMBL/GenBank/DDBJ databases">
        <authorList>
            <person name="Thanompreechachai J."/>
            <person name="Duangmal K."/>
        </authorList>
    </citation>
    <scope>NUCLEOTIDE SEQUENCE [LARGE SCALE GENOMIC DNA]</scope>
    <source>
        <strain evidence="3 4">KCTC 19886</strain>
    </source>
</reference>
<accession>A0ABV3PD42</accession>
<dbReference type="Pfam" id="PF13522">
    <property type="entry name" value="GATase_6"/>
    <property type="match status" value="1"/>
</dbReference>
<organism evidence="3 4">
    <name type="scientific">Kineococcus endophyticus</name>
    <dbReference type="NCBI Taxonomy" id="1181883"/>
    <lineage>
        <taxon>Bacteria</taxon>
        <taxon>Bacillati</taxon>
        <taxon>Actinomycetota</taxon>
        <taxon>Actinomycetes</taxon>
        <taxon>Kineosporiales</taxon>
        <taxon>Kineosporiaceae</taxon>
        <taxon>Kineococcus</taxon>
    </lineage>
</organism>
<protein>
    <recommendedName>
        <fullName evidence="1">Gamma-glutamyl-hercynylcysteine sulfoxide hydrolase</fullName>
        <ecNumber evidence="1">3.5.1.118</ecNumber>
    </recommendedName>
    <alternativeName>
        <fullName evidence="1">Gamma-glutamyl hercynylcysteine S-oxide hydrolase</fullName>
    </alternativeName>
</protein>
<dbReference type="HAMAP" id="MF_02036">
    <property type="entry name" value="EgtC"/>
    <property type="match status" value="1"/>
</dbReference>
<dbReference type="PANTHER" id="PTHR43187:SF2">
    <property type="entry name" value="GAMMA-GLUTAMYL-HERCYNYLCYSTEINE SULFOXIDE HYDROLASE"/>
    <property type="match status" value="1"/>
</dbReference>
<dbReference type="RefSeq" id="WP_367640951.1">
    <property type="nucleotide sequence ID" value="NZ_JBFNQN010000019.1"/>
</dbReference>
<dbReference type="InterPro" id="IPR032889">
    <property type="entry name" value="EgtC_Actinobacteria"/>
</dbReference>
<dbReference type="EMBL" id="JBFNQN010000019">
    <property type="protein sequence ID" value="MEW9267561.1"/>
    <property type="molecule type" value="Genomic_DNA"/>
</dbReference>
<dbReference type="CDD" id="cd01908">
    <property type="entry name" value="YafJ"/>
    <property type="match status" value="1"/>
</dbReference>
<comment type="caution">
    <text evidence="3">The sequence shown here is derived from an EMBL/GenBank/DDBJ whole genome shotgun (WGS) entry which is preliminary data.</text>
</comment>
<comment type="catalytic activity">
    <reaction evidence="1">
        <text>gamma-L-glutamyl-hercynylcysteine S-oxide + H2O = S-(hercyn-2-yl)-L-cysteine S-oxide + L-glutamate</text>
        <dbReference type="Rhea" id="RHEA:42684"/>
        <dbReference type="ChEBI" id="CHEBI:15377"/>
        <dbReference type="ChEBI" id="CHEBI:29985"/>
        <dbReference type="ChEBI" id="CHEBI:82703"/>
        <dbReference type="ChEBI" id="CHEBI:82706"/>
        <dbReference type="EC" id="3.5.1.118"/>
    </reaction>
</comment>
<sequence>MCRHTAWLGAERSLADLLLEREHGLLQQSWAPRRQHHGSVNADGWGAAWWTAARSAPARWRRAAPLWADASLASVAPHVAAGCVLGAVRDATVGMPADETACAPFVRGAWALSHNGRVERSVLPAEAWPTAESVCDSAVLASWLLAAPDEIGPRVRTAGEADPTARLNVLAADGARLVATAWGDTLSVLRTDDGVVVASEPHDDDPRWEDVPDRSLVQVDAAGVRVTPL</sequence>
<dbReference type="Gene3D" id="3.60.20.10">
    <property type="entry name" value="Glutamine Phosphoribosylpyrophosphate, subunit 1, domain 1"/>
    <property type="match status" value="1"/>
</dbReference>
<feature type="domain" description="Glutamine amidotransferase type-2" evidence="2">
    <location>
        <begin position="2"/>
        <end position="229"/>
    </location>
</feature>
<keyword evidence="1" id="KW-0315">Glutamine amidotransferase</keyword>
<dbReference type="InterPro" id="IPR052373">
    <property type="entry name" value="Gamma-glu_amide_hydrolase"/>
</dbReference>
<dbReference type="PROSITE" id="PS51278">
    <property type="entry name" value="GATASE_TYPE_2"/>
    <property type="match status" value="1"/>
</dbReference>
<comment type="function">
    <text evidence="1">Catalyzes the hydrolysis of the gamma-glutamyl amide bond of hercynyl-gamma-L-glutamyl-L-cysteine sulfoxide to produce hercynylcysteine sulfoxide, a step in the biosynthesis pathway of ergothioneine.</text>
</comment>
<dbReference type="InterPro" id="IPR017932">
    <property type="entry name" value="GATase_2_dom"/>
</dbReference>
<dbReference type="InterPro" id="IPR029055">
    <property type="entry name" value="Ntn_hydrolases_N"/>
</dbReference>
<keyword evidence="4" id="KW-1185">Reference proteome</keyword>
<dbReference type="SUPFAM" id="SSF56235">
    <property type="entry name" value="N-terminal nucleophile aminohydrolases (Ntn hydrolases)"/>
    <property type="match status" value="1"/>
</dbReference>
<proteinExistence type="inferred from homology"/>
<evidence type="ECO:0000313" key="4">
    <source>
        <dbReference type="Proteomes" id="UP001555826"/>
    </source>
</evidence>